<dbReference type="InterPro" id="IPR000923">
    <property type="entry name" value="BlueCu_1"/>
</dbReference>
<name>A0ABU9T531_9HYPH</name>
<dbReference type="PROSITE" id="PS00196">
    <property type="entry name" value="COPPER_BLUE"/>
    <property type="match status" value="1"/>
</dbReference>
<dbReference type="InterPro" id="IPR006311">
    <property type="entry name" value="TAT_signal"/>
</dbReference>
<dbReference type="InterPro" id="IPR008972">
    <property type="entry name" value="Cupredoxin"/>
</dbReference>
<evidence type="ECO:0000256" key="2">
    <source>
        <dbReference type="ARBA" id="ARBA00022723"/>
    </source>
</evidence>
<organism evidence="6 7">
    <name type="scientific">Ahrensia kielensis</name>
    <dbReference type="NCBI Taxonomy" id="76980"/>
    <lineage>
        <taxon>Bacteria</taxon>
        <taxon>Pseudomonadati</taxon>
        <taxon>Pseudomonadota</taxon>
        <taxon>Alphaproteobacteria</taxon>
        <taxon>Hyphomicrobiales</taxon>
        <taxon>Ahrensiaceae</taxon>
        <taxon>Ahrensia</taxon>
    </lineage>
</organism>
<dbReference type="RefSeq" id="WP_342847771.1">
    <property type="nucleotide sequence ID" value="NZ_JBBMQO010000003.1"/>
</dbReference>
<proteinExistence type="predicted"/>
<accession>A0ABU9T531</accession>
<dbReference type="InterPro" id="IPR052721">
    <property type="entry name" value="ET_Amicyanin"/>
</dbReference>
<gene>
    <name evidence="6" type="ORF">WNY59_06480</name>
</gene>
<dbReference type="PANTHER" id="PTHR36507:SF1">
    <property type="entry name" value="BLL1555 PROTEIN"/>
    <property type="match status" value="1"/>
</dbReference>
<dbReference type="InterPro" id="IPR028871">
    <property type="entry name" value="BlueCu_1_BS"/>
</dbReference>
<keyword evidence="4" id="KW-0186">Copper</keyword>
<keyword evidence="7" id="KW-1185">Reference proteome</keyword>
<evidence type="ECO:0000256" key="3">
    <source>
        <dbReference type="ARBA" id="ARBA00022982"/>
    </source>
</evidence>
<keyword evidence="1" id="KW-0813">Transport</keyword>
<dbReference type="PROSITE" id="PS51318">
    <property type="entry name" value="TAT"/>
    <property type="match status" value="1"/>
</dbReference>
<evidence type="ECO:0000313" key="6">
    <source>
        <dbReference type="EMBL" id="MEM5501232.1"/>
    </source>
</evidence>
<dbReference type="SUPFAM" id="SSF49503">
    <property type="entry name" value="Cupredoxins"/>
    <property type="match status" value="1"/>
</dbReference>
<keyword evidence="2" id="KW-0479">Metal-binding</keyword>
<comment type="caution">
    <text evidence="6">The sequence shown here is derived from an EMBL/GenBank/DDBJ whole genome shotgun (WGS) entry which is preliminary data.</text>
</comment>
<evidence type="ECO:0000256" key="4">
    <source>
        <dbReference type="ARBA" id="ARBA00023008"/>
    </source>
</evidence>
<dbReference type="EMBL" id="JBBMQO010000003">
    <property type="protein sequence ID" value="MEM5501232.1"/>
    <property type="molecule type" value="Genomic_DNA"/>
</dbReference>
<sequence>MTLVRRKFLKMGGGILAAFSTPLPLRARSLEIIEMKGTPRGEQVWFAPQGLAVSVGTTIRFVNRDAGNGHTATTYHPDNFDRIRRIPKAAKPWNSDFLMPNESFEVMLTVPGVYDYYCIPHEMAAMVGRIVVGRPDEKGWEGESANVDDVPPEVLALFPKVDAILDKGRIERVDKS</sequence>
<evidence type="ECO:0000256" key="1">
    <source>
        <dbReference type="ARBA" id="ARBA00022448"/>
    </source>
</evidence>
<feature type="domain" description="Blue (type 1) copper" evidence="5">
    <location>
        <begin position="40"/>
        <end position="132"/>
    </location>
</feature>
<dbReference type="Proteomes" id="UP001477870">
    <property type="component" value="Unassembled WGS sequence"/>
</dbReference>
<dbReference type="Gene3D" id="2.60.40.420">
    <property type="entry name" value="Cupredoxins - blue copper proteins"/>
    <property type="match status" value="1"/>
</dbReference>
<dbReference type="PANTHER" id="PTHR36507">
    <property type="entry name" value="BLL1555 PROTEIN"/>
    <property type="match status" value="1"/>
</dbReference>
<evidence type="ECO:0000259" key="5">
    <source>
        <dbReference type="Pfam" id="PF00127"/>
    </source>
</evidence>
<dbReference type="Pfam" id="PF00127">
    <property type="entry name" value="Copper-bind"/>
    <property type="match status" value="1"/>
</dbReference>
<evidence type="ECO:0000313" key="7">
    <source>
        <dbReference type="Proteomes" id="UP001477870"/>
    </source>
</evidence>
<keyword evidence="3" id="KW-0249">Electron transport</keyword>
<reference evidence="6 7" key="1">
    <citation type="submission" date="2024-03" db="EMBL/GenBank/DDBJ databases">
        <title>Community enrichment and isolation of bacterial strains for fucoidan degradation.</title>
        <authorList>
            <person name="Sichert A."/>
        </authorList>
    </citation>
    <scope>NUCLEOTIDE SEQUENCE [LARGE SCALE GENOMIC DNA]</scope>
    <source>
        <strain evidence="6 7">AS62</strain>
    </source>
</reference>
<protein>
    <submittedName>
        <fullName evidence="6">Plastocyanin/azurin family copper-binding protein</fullName>
    </submittedName>
</protein>